<reference evidence="5 6" key="1">
    <citation type="submission" date="2023-01" db="EMBL/GenBank/DDBJ databases">
        <authorList>
            <person name="Kreplak J."/>
        </authorList>
    </citation>
    <scope>NUCLEOTIDE SEQUENCE [LARGE SCALE GENOMIC DNA]</scope>
</reference>
<dbReference type="InterPro" id="IPR017930">
    <property type="entry name" value="Myb_dom"/>
</dbReference>
<organism evidence="5 6">
    <name type="scientific">Vicia faba</name>
    <name type="common">Broad bean</name>
    <name type="synonym">Faba vulgaris</name>
    <dbReference type="NCBI Taxonomy" id="3906"/>
    <lineage>
        <taxon>Eukaryota</taxon>
        <taxon>Viridiplantae</taxon>
        <taxon>Streptophyta</taxon>
        <taxon>Embryophyta</taxon>
        <taxon>Tracheophyta</taxon>
        <taxon>Spermatophyta</taxon>
        <taxon>Magnoliopsida</taxon>
        <taxon>eudicotyledons</taxon>
        <taxon>Gunneridae</taxon>
        <taxon>Pentapetalae</taxon>
        <taxon>rosids</taxon>
        <taxon>fabids</taxon>
        <taxon>Fabales</taxon>
        <taxon>Fabaceae</taxon>
        <taxon>Papilionoideae</taxon>
        <taxon>50 kb inversion clade</taxon>
        <taxon>NPAAA clade</taxon>
        <taxon>Hologalegina</taxon>
        <taxon>IRL clade</taxon>
        <taxon>Fabeae</taxon>
        <taxon>Vicia</taxon>
    </lineage>
</organism>
<comment type="subcellular location">
    <subcellularLocation>
        <location evidence="1">Nucleus</location>
    </subcellularLocation>
</comment>
<dbReference type="PROSITE" id="PS51294">
    <property type="entry name" value="HTH_MYB"/>
    <property type="match status" value="1"/>
</dbReference>
<dbReference type="PROSITE" id="PS50090">
    <property type="entry name" value="MYB_LIKE"/>
    <property type="match status" value="1"/>
</dbReference>
<dbReference type="EMBL" id="OX451735">
    <property type="protein sequence ID" value="CAI8594149.1"/>
    <property type="molecule type" value="Genomic_DNA"/>
</dbReference>
<feature type="domain" description="Myb-like" evidence="3">
    <location>
        <begin position="50"/>
        <end position="90"/>
    </location>
</feature>
<gene>
    <name evidence="5" type="ORF">VFH_I126880</name>
</gene>
<evidence type="ECO:0000259" key="4">
    <source>
        <dbReference type="PROSITE" id="PS51294"/>
    </source>
</evidence>
<dbReference type="InterPro" id="IPR001005">
    <property type="entry name" value="SANT/Myb"/>
</dbReference>
<name>A0AAV0Z789_VICFA</name>
<dbReference type="InterPro" id="IPR052844">
    <property type="entry name" value="Leaf_Dev_Regulator"/>
</dbReference>
<evidence type="ECO:0000259" key="3">
    <source>
        <dbReference type="PROSITE" id="PS50090"/>
    </source>
</evidence>
<dbReference type="Pfam" id="PF00249">
    <property type="entry name" value="Myb_DNA-binding"/>
    <property type="match status" value="1"/>
</dbReference>
<sequence>MTVGFGGEEQLDVPMEAVLSKEWNLVSPYMNTPLNGDAKLCLERRKNYLEPGIKKGTLTEEEQCLVISLLSTHGNKWKKIAARVPSRTAKRLEKLVKERPSPSFVMAASNSSYLHTNAQAATVLVFIPMHKQQEFLSSWLLPSWLSNSNNTSPFFF</sequence>
<dbReference type="PANTHER" id="PTHR47214:SF3">
    <property type="entry name" value="TRANSCRIPTION FACTOR AS1"/>
    <property type="match status" value="1"/>
</dbReference>
<evidence type="ECO:0000313" key="6">
    <source>
        <dbReference type="Proteomes" id="UP001157006"/>
    </source>
</evidence>
<dbReference type="GO" id="GO:0005634">
    <property type="term" value="C:nucleus"/>
    <property type="evidence" value="ECO:0007669"/>
    <property type="project" value="UniProtKB-SubCell"/>
</dbReference>
<protein>
    <submittedName>
        <fullName evidence="5">Uncharacterized protein</fullName>
    </submittedName>
</protein>
<keyword evidence="6" id="KW-1185">Reference proteome</keyword>
<dbReference type="SUPFAM" id="SSF46689">
    <property type="entry name" value="Homeodomain-like"/>
    <property type="match status" value="1"/>
</dbReference>
<dbReference type="InterPro" id="IPR009057">
    <property type="entry name" value="Homeodomain-like_sf"/>
</dbReference>
<evidence type="ECO:0000313" key="5">
    <source>
        <dbReference type="EMBL" id="CAI8594149.1"/>
    </source>
</evidence>
<feature type="domain" description="HTH myb-type" evidence="4">
    <location>
        <begin position="50"/>
        <end position="90"/>
    </location>
</feature>
<dbReference type="Gene3D" id="1.10.10.60">
    <property type="entry name" value="Homeodomain-like"/>
    <property type="match status" value="1"/>
</dbReference>
<dbReference type="SMART" id="SM00717">
    <property type="entry name" value="SANT"/>
    <property type="match status" value="1"/>
</dbReference>
<keyword evidence="2" id="KW-0539">Nucleus</keyword>
<evidence type="ECO:0000256" key="2">
    <source>
        <dbReference type="ARBA" id="ARBA00023242"/>
    </source>
</evidence>
<dbReference type="PANTHER" id="PTHR47214">
    <property type="entry name" value="PROTEIN ROUGH SHEATH 2 HOMOLOG"/>
    <property type="match status" value="1"/>
</dbReference>
<accession>A0AAV0Z789</accession>
<dbReference type="AlphaFoldDB" id="A0AAV0Z789"/>
<dbReference type="CDD" id="cd00167">
    <property type="entry name" value="SANT"/>
    <property type="match status" value="1"/>
</dbReference>
<evidence type="ECO:0000256" key="1">
    <source>
        <dbReference type="ARBA" id="ARBA00004123"/>
    </source>
</evidence>
<proteinExistence type="predicted"/>
<dbReference type="Proteomes" id="UP001157006">
    <property type="component" value="Chromosome 1S"/>
</dbReference>